<evidence type="ECO:0000313" key="2">
    <source>
        <dbReference type="EMBL" id="KKK21075.1"/>
    </source>
</evidence>
<dbReference type="OrthoDB" id="2426396at2759"/>
<proteinExistence type="predicted"/>
<dbReference type="PANTHER" id="PTHR39599">
    <property type="entry name" value="GPI-ANCHORED PROTEIN (EUROFUNG)-RELATED-RELATED"/>
    <property type="match status" value="1"/>
</dbReference>
<keyword evidence="1" id="KW-0732">Signal</keyword>
<evidence type="ECO:0008006" key="4">
    <source>
        <dbReference type="Google" id="ProtNLM"/>
    </source>
</evidence>
<accession>A0A0F8WTW5</accession>
<keyword evidence="3" id="KW-1185">Reference proteome</keyword>
<dbReference type="STRING" id="308745.A0A0F8WTW5"/>
<protein>
    <recommendedName>
        <fullName evidence="4">GPI anchored protein</fullName>
    </recommendedName>
</protein>
<reference evidence="2 3" key="1">
    <citation type="submission" date="2015-02" db="EMBL/GenBank/DDBJ databases">
        <title>Draft Genome Sequences of Two Closely-Related Aflatoxigenic Aspergillus Species Obtained from the Cote d'Ivoire.</title>
        <authorList>
            <person name="Moore G.G."/>
            <person name="Beltz S.B."/>
            <person name="Mack B.M."/>
        </authorList>
    </citation>
    <scope>NUCLEOTIDE SEQUENCE [LARGE SCALE GENOMIC DNA]</scope>
    <source>
        <strain evidence="2 3">SRRC1468</strain>
    </source>
</reference>
<organism evidence="2 3">
    <name type="scientific">Aspergillus rambellii</name>
    <dbReference type="NCBI Taxonomy" id="308745"/>
    <lineage>
        <taxon>Eukaryota</taxon>
        <taxon>Fungi</taxon>
        <taxon>Dikarya</taxon>
        <taxon>Ascomycota</taxon>
        <taxon>Pezizomycotina</taxon>
        <taxon>Eurotiomycetes</taxon>
        <taxon>Eurotiomycetidae</taxon>
        <taxon>Eurotiales</taxon>
        <taxon>Aspergillaceae</taxon>
        <taxon>Aspergillus</taxon>
        <taxon>Aspergillus subgen. Nidulantes</taxon>
    </lineage>
</organism>
<name>A0A0F8WTW5_9EURO</name>
<evidence type="ECO:0000256" key="1">
    <source>
        <dbReference type="SAM" id="SignalP"/>
    </source>
</evidence>
<dbReference type="PANTHER" id="PTHR39599:SF2">
    <property type="entry name" value="ANCHORED PROTEIN, PUTATIVE (AFU_ORTHOLOGUE AFUA_1G09650)-RELATED"/>
    <property type="match status" value="1"/>
</dbReference>
<evidence type="ECO:0000313" key="3">
    <source>
        <dbReference type="Proteomes" id="UP000034291"/>
    </source>
</evidence>
<gene>
    <name evidence="2" type="ORF">ARAM_004321</name>
</gene>
<dbReference type="EMBL" id="JZBS01001863">
    <property type="protein sequence ID" value="KKK21075.1"/>
    <property type="molecule type" value="Genomic_DNA"/>
</dbReference>
<sequence>MLLSSLLLGVASCAAQVSADAADQILQHNAAIQTLLAQTPVQGVHKMSDDEGEKFFMDYWHFEDDPIVGNFTERQESNPPRETDRSALLPRSYPFHPSFALDSDRLRNLRFSHLVKKDFQCPSGTYSCTAINRPDSCCSTDETCMIVKDTGSGDVGCCPSGQTCSGTIGSCSQGYTSCPSSLGGGCCIPGCPCFHRDSDNIVDNDHDCIH</sequence>
<comment type="caution">
    <text evidence="2">The sequence shown here is derived from an EMBL/GenBank/DDBJ whole genome shotgun (WGS) entry which is preliminary data.</text>
</comment>
<feature type="chain" id="PRO_5002529177" description="GPI anchored protein" evidence="1">
    <location>
        <begin position="20"/>
        <end position="210"/>
    </location>
</feature>
<dbReference type="AlphaFoldDB" id="A0A0F8WTW5"/>
<feature type="signal peptide" evidence="1">
    <location>
        <begin position="1"/>
        <end position="19"/>
    </location>
</feature>
<dbReference type="Proteomes" id="UP000034291">
    <property type="component" value="Unassembled WGS sequence"/>
</dbReference>